<dbReference type="Proteomes" id="UP001271007">
    <property type="component" value="Unassembled WGS sequence"/>
</dbReference>
<dbReference type="InterPro" id="IPR013830">
    <property type="entry name" value="SGNH_hydro"/>
</dbReference>
<dbReference type="InterPro" id="IPR036514">
    <property type="entry name" value="SGNH_hydro_sf"/>
</dbReference>
<dbReference type="CDD" id="cd01823">
    <property type="entry name" value="SEST_like"/>
    <property type="match status" value="1"/>
</dbReference>
<dbReference type="PANTHER" id="PTHR37981">
    <property type="entry name" value="LIPASE 2"/>
    <property type="match status" value="1"/>
</dbReference>
<keyword evidence="3" id="KW-1185">Reference proteome</keyword>
<sequence length="268" mass="29573">MNGSRRIRITALGSSFAAGPDIRPVEHLNAGRSSRNYAHQLARRLDADLTDLSVSGATLLHVLRDKQTVGDSVFEPQLHGLRSNTTIVTMTCGGNDIDYIGRMIDQTIESLLSPQDPRVVAAAFKPPPLSLEALERRLGEVLDKIHTLAPKAKVYMVQYLSIMGKATRPCLDVVLTAENVHKFDNVALQLAKSYDDAAASRSKWVEVIPVAEFSREHGLGSQHEWVRNCTVDMLDKDIAPYHPNLQGHTAVANMLYERIVATNKASRL</sequence>
<organism evidence="2 3">
    <name type="scientific">Extremus antarcticus</name>
    <dbReference type="NCBI Taxonomy" id="702011"/>
    <lineage>
        <taxon>Eukaryota</taxon>
        <taxon>Fungi</taxon>
        <taxon>Dikarya</taxon>
        <taxon>Ascomycota</taxon>
        <taxon>Pezizomycotina</taxon>
        <taxon>Dothideomycetes</taxon>
        <taxon>Dothideomycetidae</taxon>
        <taxon>Mycosphaerellales</taxon>
        <taxon>Extremaceae</taxon>
        <taxon>Extremus</taxon>
    </lineage>
</organism>
<proteinExistence type="predicted"/>
<accession>A0AAJ0DCG1</accession>
<evidence type="ECO:0000313" key="3">
    <source>
        <dbReference type="Proteomes" id="UP001271007"/>
    </source>
</evidence>
<dbReference type="Gene3D" id="3.40.50.1110">
    <property type="entry name" value="SGNH hydrolase"/>
    <property type="match status" value="1"/>
</dbReference>
<dbReference type="InterPro" id="IPR037460">
    <property type="entry name" value="SEST-like"/>
</dbReference>
<dbReference type="EMBL" id="JAWDJX010000062">
    <property type="protein sequence ID" value="KAK3047429.1"/>
    <property type="molecule type" value="Genomic_DNA"/>
</dbReference>
<dbReference type="AlphaFoldDB" id="A0AAJ0DCG1"/>
<feature type="domain" description="SGNH hydrolase-type esterase" evidence="1">
    <location>
        <begin position="11"/>
        <end position="249"/>
    </location>
</feature>
<gene>
    <name evidence="2" type="ORF">LTR09_011176</name>
</gene>
<reference evidence="2" key="1">
    <citation type="submission" date="2023-04" db="EMBL/GenBank/DDBJ databases">
        <title>Black Yeasts Isolated from many extreme environments.</title>
        <authorList>
            <person name="Coleine C."/>
            <person name="Stajich J.E."/>
            <person name="Selbmann L."/>
        </authorList>
    </citation>
    <scope>NUCLEOTIDE SEQUENCE</scope>
    <source>
        <strain evidence="2">CCFEE 5312</strain>
    </source>
</reference>
<dbReference type="GO" id="GO:0016788">
    <property type="term" value="F:hydrolase activity, acting on ester bonds"/>
    <property type="evidence" value="ECO:0007669"/>
    <property type="project" value="InterPro"/>
</dbReference>
<protein>
    <recommendedName>
        <fullName evidence="1">SGNH hydrolase-type esterase domain-containing protein</fullName>
    </recommendedName>
</protein>
<evidence type="ECO:0000313" key="2">
    <source>
        <dbReference type="EMBL" id="KAK3047429.1"/>
    </source>
</evidence>
<dbReference type="PANTHER" id="PTHR37981:SF1">
    <property type="entry name" value="SGNH HYDROLASE-TYPE ESTERASE DOMAIN-CONTAINING PROTEIN"/>
    <property type="match status" value="1"/>
</dbReference>
<evidence type="ECO:0000259" key="1">
    <source>
        <dbReference type="Pfam" id="PF13472"/>
    </source>
</evidence>
<comment type="caution">
    <text evidence="2">The sequence shown here is derived from an EMBL/GenBank/DDBJ whole genome shotgun (WGS) entry which is preliminary data.</text>
</comment>
<name>A0AAJ0DCG1_9PEZI</name>
<dbReference type="Pfam" id="PF13472">
    <property type="entry name" value="Lipase_GDSL_2"/>
    <property type="match status" value="1"/>
</dbReference>
<dbReference type="SUPFAM" id="SSF52266">
    <property type="entry name" value="SGNH hydrolase"/>
    <property type="match status" value="1"/>
</dbReference>
<dbReference type="GO" id="GO:0006629">
    <property type="term" value="P:lipid metabolic process"/>
    <property type="evidence" value="ECO:0007669"/>
    <property type="project" value="TreeGrafter"/>
</dbReference>